<keyword evidence="2" id="KW-0472">Membrane</keyword>
<evidence type="ECO:0000256" key="2">
    <source>
        <dbReference type="SAM" id="Phobius"/>
    </source>
</evidence>
<evidence type="ECO:0000256" key="1">
    <source>
        <dbReference type="SAM" id="MobiDB-lite"/>
    </source>
</evidence>
<dbReference type="PANTHER" id="PTHR23523">
    <property type="match status" value="1"/>
</dbReference>
<name>A0ABV3GHX3_MICGL</name>
<reference evidence="3 4" key="1">
    <citation type="submission" date="2024-06" db="EMBL/GenBank/DDBJ databases">
        <title>The Natural Products Discovery Center: Release of the First 8490 Sequenced Strains for Exploring Actinobacteria Biosynthetic Diversity.</title>
        <authorList>
            <person name="Kalkreuter E."/>
            <person name="Kautsar S.A."/>
            <person name="Yang D."/>
            <person name="Bader C.D."/>
            <person name="Teijaro C.N."/>
            <person name="Fluegel L."/>
            <person name="Davis C.M."/>
            <person name="Simpson J.R."/>
            <person name="Lauterbach L."/>
            <person name="Steele A.D."/>
            <person name="Gui C."/>
            <person name="Meng S."/>
            <person name="Li G."/>
            <person name="Viehrig K."/>
            <person name="Ye F."/>
            <person name="Su P."/>
            <person name="Kiefer A.F."/>
            <person name="Nichols A."/>
            <person name="Cepeda A.J."/>
            <person name="Yan W."/>
            <person name="Fan B."/>
            <person name="Jiang Y."/>
            <person name="Adhikari A."/>
            <person name="Zheng C.-J."/>
            <person name="Schuster L."/>
            <person name="Cowan T.M."/>
            <person name="Smanski M.J."/>
            <person name="Chevrette M.G."/>
            <person name="De Carvalho L.P.S."/>
            <person name="Shen B."/>
        </authorList>
    </citation>
    <scope>NUCLEOTIDE SEQUENCE [LARGE SCALE GENOMIC DNA]</scope>
    <source>
        <strain evidence="3 4">NPDC050100</strain>
    </source>
</reference>
<dbReference type="EMBL" id="JBFALK010000011">
    <property type="protein sequence ID" value="MEV0971137.1"/>
    <property type="molecule type" value="Genomic_DNA"/>
</dbReference>
<sequence>MTSRVSAGSTASAPDPSGTGHPDTGRSGTGRSGTGHAALKLVAVLLVAGCLRPALTSVGPVLDMIGADTGLGTTALGVLGALPLLAFAVLSPLVHVPGQRFGAERVVLWALAALAAGIVVRSLPGAAWLWAGTALVGAAIAVGNVLVPSIVKRDHPGAVSRVTGGYTSVMTGFAALASGVAVPIAVATGDGWRWSLAVWAGPAVVAAAVWALRMRGTRARAAAATAAAAAPDAPAARERPVWRSAIAWQVTLFMGLQSTAFYLLVTWLPTIETARGVNAGAAGWYLFLFQAVGIVSGLAVTAVMGRRADQRAVGALVSVPMAAAMAGMLWAPGWSPVWAVIAGISSGGSIVVALALIGLRTRTFLHTAKLSGMAQSVGYLLAATGPIAAGWLADSSGSWTPVLVLIAVLALAQACVALWAGRDRYTHPEPVNA</sequence>
<comment type="caution">
    <text evidence="3">The sequence shown here is derived from an EMBL/GenBank/DDBJ whole genome shotgun (WGS) entry which is preliminary data.</text>
</comment>
<dbReference type="Proteomes" id="UP001551675">
    <property type="component" value="Unassembled WGS sequence"/>
</dbReference>
<feature type="transmembrane region" description="Helical" evidence="2">
    <location>
        <begin position="284"/>
        <end position="305"/>
    </location>
</feature>
<dbReference type="SUPFAM" id="SSF103473">
    <property type="entry name" value="MFS general substrate transporter"/>
    <property type="match status" value="1"/>
</dbReference>
<dbReference type="Pfam" id="PF07690">
    <property type="entry name" value="MFS_1"/>
    <property type="match status" value="1"/>
</dbReference>
<protein>
    <submittedName>
        <fullName evidence="3">MFS transporter</fullName>
    </submittedName>
</protein>
<keyword evidence="2" id="KW-0812">Transmembrane</keyword>
<dbReference type="InterPro" id="IPR052524">
    <property type="entry name" value="MFS_Cyanate_Porter"/>
</dbReference>
<evidence type="ECO:0000313" key="3">
    <source>
        <dbReference type="EMBL" id="MEV0971137.1"/>
    </source>
</evidence>
<keyword evidence="2" id="KW-1133">Transmembrane helix</keyword>
<proteinExistence type="predicted"/>
<dbReference type="RefSeq" id="WP_358135125.1">
    <property type="nucleotide sequence ID" value="NZ_JBFALK010000011.1"/>
</dbReference>
<feature type="transmembrane region" description="Helical" evidence="2">
    <location>
        <begin position="192"/>
        <end position="212"/>
    </location>
</feature>
<feature type="transmembrane region" description="Helical" evidence="2">
    <location>
        <begin position="245"/>
        <end position="264"/>
    </location>
</feature>
<feature type="region of interest" description="Disordered" evidence="1">
    <location>
        <begin position="1"/>
        <end position="32"/>
    </location>
</feature>
<dbReference type="Gene3D" id="1.20.1250.20">
    <property type="entry name" value="MFS general substrate transporter like domains"/>
    <property type="match status" value="1"/>
</dbReference>
<keyword evidence="4" id="KW-1185">Reference proteome</keyword>
<dbReference type="PANTHER" id="PTHR23523:SF2">
    <property type="entry name" value="2-NITROIMIDAZOLE TRANSPORTER"/>
    <property type="match status" value="1"/>
</dbReference>
<evidence type="ECO:0000313" key="4">
    <source>
        <dbReference type="Proteomes" id="UP001551675"/>
    </source>
</evidence>
<organism evidence="3 4">
    <name type="scientific">Microtetraspora glauca</name>
    <dbReference type="NCBI Taxonomy" id="1996"/>
    <lineage>
        <taxon>Bacteria</taxon>
        <taxon>Bacillati</taxon>
        <taxon>Actinomycetota</taxon>
        <taxon>Actinomycetes</taxon>
        <taxon>Streptosporangiales</taxon>
        <taxon>Streptosporangiaceae</taxon>
        <taxon>Microtetraspora</taxon>
    </lineage>
</organism>
<dbReference type="InterPro" id="IPR011701">
    <property type="entry name" value="MFS"/>
</dbReference>
<feature type="transmembrane region" description="Helical" evidence="2">
    <location>
        <begin position="399"/>
        <end position="420"/>
    </location>
</feature>
<accession>A0ABV3GHX3</accession>
<feature type="transmembrane region" description="Helical" evidence="2">
    <location>
        <begin position="129"/>
        <end position="151"/>
    </location>
</feature>
<feature type="transmembrane region" description="Helical" evidence="2">
    <location>
        <begin position="312"/>
        <end position="331"/>
    </location>
</feature>
<feature type="transmembrane region" description="Helical" evidence="2">
    <location>
        <begin position="106"/>
        <end position="123"/>
    </location>
</feature>
<feature type="transmembrane region" description="Helical" evidence="2">
    <location>
        <begin position="75"/>
        <end position="94"/>
    </location>
</feature>
<feature type="transmembrane region" description="Helical" evidence="2">
    <location>
        <begin position="163"/>
        <end position="186"/>
    </location>
</feature>
<feature type="compositionally biased region" description="Polar residues" evidence="1">
    <location>
        <begin position="1"/>
        <end position="12"/>
    </location>
</feature>
<dbReference type="InterPro" id="IPR036259">
    <property type="entry name" value="MFS_trans_sf"/>
</dbReference>
<feature type="transmembrane region" description="Helical" evidence="2">
    <location>
        <begin position="37"/>
        <end position="55"/>
    </location>
</feature>
<feature type="transmembrane region" description="Helical" evidence="2">
    <location>
        <begin position="371"/>
        <end position="393"/>
    </location>
</feature>
<gene>
    <name evidence="3" type="ORF">AB0I59_21115</name>
</gene>
<feature type="transmembrane region" description="Helical" evidence="2">
    <location>
        <begin position="337"/>
        <end position="359"/>
    </location>
</feature>
<dbReference type="CDD" id="cd17339">
    <property type="entry name" value="MFS_NIMT_CynX_like"/>
    <property type="match status" value="1"/>
</dbReference>